<dbReference type="Proteomes" id="UP000178187">
    <property type="component" value="Unassembled WGS sequence"/>
</dbReference>
<dbReference type="GO" id="GO:0019543">
    <property type="term" value="P:propionate catabolic process"/>
    <property type="evidence" value="ECO:0007669"/>
    <property type="project" value="TreeGrafter"/>
</dbReference>
<comment type="function">
    <text evidence="11">Catalyzes the conversion of oxaloacetate (OAA) to phosphoenolpyruvate (PEP), the rate-limiting step in the metabolic pathway that produces glucose from lactate and other precursors derived from the citric acid cycle.</text>
</comment>
<dbReference type="GO" id="GO:0006107">
    <property type="term" value="P:oxaloacetate metabolic process"/>
    <property type="evidence" value="ECO:0007669"/>
    <property type="project" value="TreeGrafter"/>
</dbReference>
<feature type="binding site" evidence="11">
    <location>
        <begin position="253"/>
        <end position="258"/>
    </location>
    <ligand>
        <name>GTP</name>
        <dbReference type="ChEBI" id="CHEBI:37565"/>
    </ligand>
</feature>
<feature type="binding site" evidence="11">
    <location>
        <position position="411"/>
    </location>
    <ligand>
        <name>GTP</name>
        <dbReference type="ChEBI" id="CHEBI:37565"/>
    </ligand>
</feature>
<dbReference type="GO" id="GO:0033993">
    <property type="term" value="P:response to lipid"/>
    <property type="evidence" value="ECO:0007669"/>
    <property type="project" value="TreeGrafter"/>
</dbReference>
<proteinExistence type="inferred from homology"/>
<dbReference type="EC" id="4.1.1.32" evidence="11"/>
<dbReference type="GO" id="GO:0042594">
    <property type="term" value="P:response to starvation"/>
    <property type="evidence" value="ECO:0007669"/>
    <property type="project" value="TreeGrafter"/>
</dbReference>
<evidence type="ECO:0000313" key="14">
    <source>
        <dbReference type="EMBL" id="OGW95185.1"/>
    </source>
</evidence>
<dbReference type="Gene3D" id="3.40.449.10">
    <property type="entry name" value="Phosphoenolpyruvate Carboxykinase, domain 1"/>
    <property type="match status" value="1"/>
</dbReference>
<dbReference type="GO" id="GO:0004613">
    <property type="term" value="F:phosphoenolpyruvate carboxykinase (GTP) activity"/>
    <property type="evidence" value="ECO:0007669"/>
    <property type="project" value="UniProtKB-UniRule"/>
</dbReference>
<dbReference type="GO" id="GO:0046327">
    <property type="term" value="P:glycerol biosynthetic process from pyruvate"/>
    <property type="evidence" value="ECO:0007669"/>
    <property type="project" value="TreeGrafter"/>
</dbReference>
<keyword evidence="4 11" id="KW-0312">Gluconeogenesis</keyword>
<keyword evidence="5 11" id="KW-0479">Metal-binding</keyword>
<comment type="caution">
    <text evidence="14">The sequence shown here is derived from an EMBL/GenBank/DDBJ whole genome shotgun (WGS) entry which is preliminary data.</text>
</comment>
<comment type="subunit">
    <text evidence="3 11">Monomer.</text>
</comment>
<dbReference type="InterPro" id="IPR008209">
    <property type="entry name" value="PEP_carboxykinase_GTP"/>
</dbReference>
<dbReference type="Gene3D" id="2.170.8.10">
    <property type="entry name" value="Phosphoenolpyruvate Carboxykinase, domain 2"/>
    <property type="match status" value="1"/>
</dbReference>
<feature type="binding site" evidence="11">
    <location>
        <position position="379"/>
    </location>
    <ligand>
        <name>GTP</name>
        <dbReference type="ChEBI" id="CHEBI:37565"/>
    </ligand>
</feature>
<comment type="subcellular location">
    <subcellularLocation>
        <location evidence="11">Cytoplasm</location>
    </subcellularLocation>
</comment>
<dbReference type="Pfam" id="PF17297">
    <property type="entry name" value="PEPCK_N"/>
    <property type="match status" value="1"/>
</dbReference>
<feature type="active site" evidence="11">
    <location>
        <position position="254"/>
    </location>
</feature>
<feature type="binding site" evidence="11">
    <location>
        <position position="210"/>
    </location>
    <ligand>
        <name>Mn(2+)</name>
        <dbReference type="ChEBI" id="CHEBI:29035"/>
    </ligand>
</feature>
<evidence type="ECO:0000256" key="6">
    <source>
        <dbReference type="ARBA" id="ARBA00022741"/>
    </source>
</evidence>
<reference evidence="14 15" key="1">
    <citation type="journal article" date="2016" name="Nat. Commun.">
        <title>Thousands of microbial genomes shed light on interconnected biogeochemical processes in an aquifer system.</title>
        <authorList>
            <person name="Anantharaman K."/>
            <person name="Brown C.T."/>
            <person name="Hug L.A."/>
            <person name="Sharon I."/>
            <person name="Castelle C.J."/>
            <person name="Probst A.J."/>
            <person name="Thomas B.C."/>
            <person name="Singh A."/>
            <person name="Wilkins M.J."/>
            <person name="Karaoz U."/>
            <person name="Brodie E.L."/>
            <person name="Williams K.H."/>
            <person name="Hubbard S.S."/>
            <person name="Banfield J.F."/>
        </authorList>
    </citation>
    <scope>NUCLEOTIDE SEQUENCE [LARGE SCALE GENOMIC DNA]</scope>
</reference>
<evidence type="ECO:0000256" key="7">
    <source>
        <dbReference type="ARBA" id="ARBA00022793"/>
    </source>
</evidence>
<keyword evidence="6 11" id="KW-0547">Nucleotide-binding</keyword>
<dbReference type="NCBIfam" id="NF003253">
    <property type="entry name" value="PRK04210.1"/>
    <property type="match status" value="1"/>
</dbReference>
<comment type="cofactor">
    <cofactor evidence="11">
        <name>Mn(2+)</name>
        <dbReference type="ChEBI" id="CHEBI:29035"/>
    </cofactor>
    <text evidence="11">Binds 1 Mn(2+) ion per subunit.</text>
</comment>
<sequence length="602" mass="67675">MKNERTNHAELLNWVKAMAELCTPDRIVWCDGSESEKKRLEQEAVGTGELVELNQEKMPGCFYHRTAVNDVARTEHLTYICTSKQEDAGPTNNWMAPEEAYEKARQLFKGAMKGRTMYVIPFSMGPIGSVFSKIGVELTDSIYVVLNMRIMTRMGTAVLEALGSKGEFTKCLHSKADLDIYRRLILHFPEDNTIWSVGSGYGGNVLLGKKCLALRIASYLGMKEGWMAEHMLILGIEKPNGEIQYVAGAFPSACGKTNLAMLVPPEGLKHKGYRIWTVGDDIAWMRIGKDGRLWAINPENGFFGVLPGTGPATNPLAMETIKENTIFTNVALCPDGTVWWEGKDDNPPAEAIDWKGDKWQPGMKDKDGKPVLAAHPNSRFTAPISQCPSFNPKIHESTEGVPISAIIFGGRRAGLVPLVYESFNWRHGVFVGSQIASERTAAQFGKQGEVRLDPMAMLPFCGYNMGDYFKHWLEMGKRMKSQPKVFRVNWFRRDQNGKFLWPGFGDNLRVLEWILDRSNGKVDAVETPIGYIPKPNSLDLTGLNLNPETLKELFDIDPGEWMPTFLAEEEFLAQFGSKLPQELREDLEDREKRFQAVLKNKH</sequence>
<dbReference type="FunFam" id="3.40.449.10:FF:000005">
    <property type="entry name" value="Phosphoenolpyruvate carboxykinase [GTP]"/>
    <property type="match status" value="1"/>
</dbReference>
<keyword evidence="9 11" id="KW-0464">Manganese</keyword>
<dbReference type="PROSITE" id="PS00505">
    <property type="entry name" value="PEPCK_GTP"/>
    <property type="match status" value="1"/>
</dbReference>
<comment type="pathway">
    <text evidence="1 11">Carbohydrate biosynthesis; gluconeogenesis.</text>
</comment>
<evidence type="ECO:0000256" key="11">
    <source>
        <dbReference type="HAMAP-Rule" id="MF_00452"/>
    </source>
</evidence>
<dbReference type="AlphaFoldDB" id="A0A1G1KQS2"/>
<keyword evidence="14" id="KW-0670">Pyruvate</keyword>
<dbReference type="Pfam" id="PF00821">
    <property type="entry name" value="PEPCK_GTP"/>
    <property type="match status" value="1"/>
</dbReference>
<feature type="binding site" evidence="11">
    <location>
        <begin position="504"/>
        <end position="507"/>
    </location>
    <ligand>
        <name>GTP</name>
        <dbReference type="ChEBI" id="CHEBI:37565"/>
    </ligand>
</feature>
<feature type="binding site" evidence="11">
    <location>
        <position position="73"/>
    </location>
    <ligand>
        <name>substrate</name>
    </ligand>
</feature>
<keyword evidence="11" id="KW-0963">Cytoplasm</keyword>
<dbReference type="HAMAP" id="MF_00452">
    <property type="entry name" value="PEPCK_GTP"/>
    <property type="match status" value="1"/>
</dbReference>
<dbReference type="GO" id="GO:0005829">
    <property type="term" value="C:cytosol"/>
    <property type="evidence" value="ECO:0007669"/>
    <property type="project" value="TreeGrafter"/>
</dbReference>
<feature type="domain" description="Phosphoenolpyruvate carboxykinase GTP-utilising N-terminal" evidence="13">
    <location>
        <begin position="13"/>
        <end position="221"/>
    </location>
</feature>
<evidence type="ECO:0000313" key="15">
    <source>
        <dbReference type="Proteomes" id="UP000178187"/>
    </source>
</evidence>
<evidence type="ECO:0000256" key="3">
    <source>
        <dbReference type="ARBA" id="ARBA00011245"/>
    </source>
</evidence>
<comment type="catalytic activity">
    <reaction evidence="11">
        <text>oxaloacetate + GTP = phosphoenolpyruvate + GDP + CO2</text>
        <dbReference type="Rhea" id="RHEA:10388"/>
        <dbReference type="ChEBI" id="CHEBI:16452"/>
        <dbReference type="ChEBI" id="CHEBI:16526"/>
        <dbReference type="ChEBI" id="CHEBI:37565"/>
        <dbReference type="ChEBI" id="CHEBI:58189"/>
        <dbReference type="ChEBI" id="CHEBI:58702"/>
        <dbReference type="EC" id="4.1.1.32"/>
    </reaction>
</comment>
<dbReference type="PANTHER" id="PTHR11561:SF0">
    <property type="entry name" value="PHOSPHOENOLPYRUVATE CARBOXYKINASE [GTP]-RELATED"/>
    <property type="match status" value="1"/>
</dbReference>
<evidence type="ECO:0000256" key="10">
    <source>
        <dbReference type="ARBA" id="ARBA00023239"/>
    </source>
</evidence>
<dbReference type="SUPFAM" id="SSF53795">
    <property type="entry name" value="PEP carboxykinase-like"/>
    <property type="match status" value="1"/>
</dbReference>
<dbReference type="EMBL" id="MHFR01000068">
    <property type="protein sequence ID" value="OGW95185.1"/>
    <property type="molecule type" value="Genomic_DNA"/>
</dbReference>
<gene>
    <name evidence="11" type="primary">pckG</name>
    <name evidence="14" type="ORF">A3G33_04450</name>
</gene>
<dbReference type="InterPro" id="IPR018091">
    <property type="entry name" value="PEP_carboxykin_GTP_CS"/>
</dbReference>
<dbReference type="SUPFAM" id="SSF68923">
    <property type="entry name" value="PEP carboxykinase N-terminal domain"/>
    <property type="match status" value="1"/>
</dbReference>
<dbReference type="GO" id="GO:0016301">
    <property type="term" value="F:kinase activity"/>
    <property type="evidence" value="ECO:0007669"/>
    <property type="project" value="UniProtKB-KW"/>
</dbReference>
<dbReference type="GO" id="GO:0006094">
    <property type="term" value="P:gluconeogenesis"/>
    <property type="evidence" value="ECO:0007669"/>
    <property type="project" value="UniProtKB-UniRule"/>
</dbReference>
<evidence type="ECO:0000256" key="4">
    <source>
        <dbReference type="ARBA" id="ARBA00022432"/>
    </source>
</evidence>
<evidence type="ECO:0000256" key="5">
    <source>
        <dbReference type="ARBA" id="ARBA00022723"/>
    </source>
</evidence>
<accession>A0A1G1KQS2</accession>
<evidence type="ECO:0000256" key="8">
    <source>
        <dbReference type="ARBA" id="ARBA00023134"/>
    </source>
</evidence>
<name>A0A1G1KQS2_9BACT</name>
<dbReference type="GO" id="GO:0071333">
    <property type="term" value="P:cellular response to glucose stimulus"/>
    <property type="evidence" value="ECO:0007669"/>
    <property type="project" value="TreeGrafter"/>
</dbReference>
<evidence type="ECO:0000259" key="13">
    <source>
        <dbReference type="Pfam" id="PF17297"/>
    </source>
</evidence>
<keyword evidence="14" id="KW-0808">Transferase</keyword>
<dbReference type="InterPro" id="IPR035078">
    <property type="entry name" value="PEP_carboxykinase_GTP_N"/>
</dbReference>
<feature type="binding site" evidence="11">
    <location>
        <position position="230"/>
    </location>
    <ligand>
        <name>Mn(2+)</name>
        <dbReference type="ChEBI" id="CHEBI:29035"/>
    </ligand>
</feature>
<dbReference type="Gene3D" id="3.90.228.20">
    <property type="match status" value="1"/>
</dbReference>
<keyword evidence="7 11" id="KW-0210">Decarboxylase</keyword>
<dbReference type="InterPro" id="IPR035077">
    <property type="entry name" value="PEP_carboxykinase_GTP_C"/>
</dbReference>
<dbReference type="GO" id="GO:0030145">
    <property type="term" value="F:manganese ion binding"/>
    <property type="evidence" value="ECO:0007669"/>
    <property type="project" value="UniProtKB-UniRule"/>
</dbReference>
<evidence type="ECO:0000256" key="9">
    <source>
        <dbReference type="ARBA" id="ARBA00023211"/>
    </source>
</evidence>
<dbReference type="InterPro" id="IPR008210">
    <property type="entry name" value="PEP_carboxykinase_N"/>
</dbReference>
<protein>
    <recommendedName>
        <fullName evidence="11">Phosphoenolpyruvate carboxykinase [GTP]</fullName>
        <shortName evidence="11">PEP carboxykinase</shortName>
        <shortName evidence="11">PEPCK</shortName>
        <ecNumber evidence="11">4.1.1.32</ecNumber>
    </recommendedName>
    <alternativeName>
        <fullName evidence="11">GTP-dependent phosphoenolpyruvate carboxykinase</fullName>
        <shortName evidence="11">GTP-PEPCK</shortName>
    </alternativeName>
</protein>
<feature type="domain" description="Phosphoenolpyruvate carboxykinase C-terminal P-loop" evidence="12">
    <location>
        <begin position="226"/>
        <end position="593"/>
    </location>
</feature>
<evidence type="ECO:0000256" key="1">
    <source>
        <dbReference type="ARBA" id="ARBA00004742"/>
    </source>
</evidence>
<dbReference type="PIRSF" id="PIRSF001348">
    <property type="entry name" value="PEP_carboxykinase_GTP"/>
    <property type="match status" value="1"/>
</dbReference>
<feature type="binding site" evidence="11">
    <location>
        <position position="281"/>
    </location>
    <ligand>
        <name>Mn(2+)</name>
        <dbReference type="ChEBI" id="CHEBI:29035"/>
    </ligand>
</feature>
<keyword evidence="10 11" id="KW-0456">Lyase</keyword>
<dbReference type="InterPro" id="IPR013035">
    <property type="entry name" value="PEP_carboxykinase_C"/>
</dbReference>
<evidence type="ECO:0000256" key="2">
    <source>
        <dbReference type="ARBA" id="ARBA00005796"/>
    </source>
</evidence>
<feature type="binding site" evidence="11">
    <location>
        <position position="252"/>
    </location>
    <ligand>
        <name>substrate</name>
    </ligand>
</feature>
<evidence type="ECO:0000259" key="12">
    <source>
        <dbReference type="Pfam" id="PF00821"/>
    </source>
</evidence>
<keyword evidence="14" id="KW-0418">Kinase</keyword>
<dbReference type="CDD" id="cd00819">
    <property type="entry name" value="PEPCK_GTP"/>
    <property type="match status" value="1"/>
</dbReference>
<dbReference type="UniPathway" id="UPA00138"/>
<feature type="binding site" evidence="11">
    <location>
        <begin position="201"/>
        <end position="203"/>
    </location>
    <ligand>
        <name>substrate</name>
    </ligand>
</feature>
<feature type="binding site" evidence="11">
    <location>
        <begin position="377"/>
        <end position="379"/>
    </location>
    <ligand>
        <name>substrate</name>
    </ligand>
</feature>
<dbReference type="GO" id="GO:0005525">
    <property type="term" value="F:GTP binding"/>
    <property type="evidence" value="ECO:0007669"/>
    <property type="project" value="UniProtKB-UniRule"/>
</dbReference>
<dbReference type="PANTHER" id="PTHR11561">
    <property type="entry name" value="PHOSPHOENOLPYRUVATE CARBOXYKINASE"/>
    <property type="match status" value="1"/>
</dbReference>
<comment type="similarity">
    <text evidence="2 11">Belongs to the phosphoenolpyruvate carboxykinase [GTP] family.</text>
</comment>
<keyword evidence="8 11" id="KW-0342">GTP-binding</keyword>
<organism evidence="14 15">
    <name type="scientific">Candidatus Danuiimicrobium aquiferis</name>
    <dbReference type="NCBI Taxonomy" id="1801832"/>
    <lineage>
        <taxon>Bacteria</taxon>
        <taxon>Pseudomonadati</taxon>
        <taxon>Candidatus Omnitrophota</taxon>
        <taxon>Candidatus Danuiimicrobium</taxon>
    </lineage>
</organism>